<dbReference type="Pfam" id="PF14378">
    <property type="entry name" value="PAP2_3"/>
    <property type="match status" value="1"/>
</dbReference>
<evidence type="ECO:0000259" key="2">
    <source>
        <dbReference type="Pfam" id="PF14378"/>
    </source>
</evidence>
<keyword evidence="1" id="KW-1133">Transmembrane helix</keyword>
<accession>A0ABP9R0L3</accession>
<keyword evidence="1" id="KW-0812">Transmembrane</keyword>
<feature type="transmembrane region" description="Helical" evidence="1">
    <location>
        <begin position="113"/>
        <end position="134"/>
    </location>
</feature>
<name>A0ABP9R0L3_9RHOO</name>
<comment type="caution">
    <text evidence="3">The sequence shown here is derived from an EMBL/GenBank/DDBJ whole genome shotgun (WGS) entry which is preliminary data.</text>
</comment>
<dbReference type="EMBL" id="BAABLD010000015">
    <property type="protein sequence ID" value="GAA5169911.1"/>
    <property type="molecule type" value="Genomic_DNA"/>
</dbReference>
<evidence type="ECO:0000256" key="1">
    <source>
        <dbReference type="SAM" id="Phobius"/>
    </source>
</evidence>
<keyword evidence="4" id="KW-1185">Reference proteome</keyword>
<gene>
    <name evidence="3" type="ORF">GCM10025770_32070</name>
</gene>
<dbReference type="InterPro" id="IPR026841">
    <property type="entry name" value="Aur1/Ipt1"/>
</dbReference>
<feature type="transmembrane region" description="Helical" evidence="1">
    <location>
        <begin position="43"/>
        <end position="63"/>
    </location>
</feature>
<feature type="domain" description="Inositolphosphotransferase Aur1/Ipt1" evidence="2">
    <location>
        <begin position="109"/>
        <end position="228"/>
    </location>
</feature>
<protein>
    <recommendedName>
        <fullName evidence="2">Inositolphosphotransferase Aur1/Ipt1 domain-containing protein</fullName>
    </recommendedName>
</protein>
<evidence type="ECO:0000313" key="4">
    <source>
        <dbReference type="Proteomes" id="UP001500547"/>
    </source>
</evidence>
<proteinExistence type="predicted"/>
<reference evidence="4" key="1">
    <citation type="journal article" date="2019" name="Int. J. Syst. Evol. Microbiol.">
        <title>The Global Catalogue of Microorganisms (GCM) 10K type strain sequencing project: providing services to taxonomists for standard genome sequencing and annotation.</title>
        <authorList>
            <consortium name="The Broad Institute Genomics Platform"/>
            <consortium name="The Broad Institute Genome Sequencing Center for Infectious Disease"/>
            <person name="Wu L."/>
            <person name="Ma J."/>
        </authorList>
    </citation>
    <scope>NUCLEOTIDE SEQUENCE [LARGE SCALE GENOMIC DNA]</scope>
    <source>
        <strain evidence="4">JCM 18715</strain>
    </source>
</reference>
<evidence type="ECO:0000313" key="3">
    <source>
        <dbReference type="EMBL" id="GAA5169911.1"/>
    </source>
</evidence>
<feature type="transmembrane region" description="Helical" evidence="1">
    <location>
        <begin position="83"/>
        <end position="101"/>
    </location>
</feature>
<keyword evidence="1" id="KW-0472">Membrane</keyword>
<organism evidence="3 4">
    <name type="scientific">Viridibacterium curvum</name>
    <dbReference type="NCBI Taxonomy" id="1101404"/>
    <lineage>
        <taxon>Bacteria</taxon>
        <taxon>Pseudomonadati</taxon>
        <taxon>Pseudomonadota</taxon>
        <taxon>Betaproteobacteria</taxon>
        <taxon>Rhodocyclales</taxon>
        <taxon>Rhodocyclaceae</taxon>
        <taxon>Viridibacterium</taxon>
    </lineage>
</organism>
<dbReference type="Proteomes" id="UP001500547">
    <property type="component" value="Unassembled WGS sequence"/>
</dbReference>
<sequence>MLYNSGSLTDPTPRPRRFMTAAPTRTARSLPAIVWGRFKRHCVLKFIGLTLFITVFFMAYFHLLRHPAFPVTVMPTTWLDELIPFQPWSLLFYLSLWFYVSVPAHLTCTLRQLVAFGALCFLLCLTGLLCFYFWPTAVPPADADWASYPAFAFLQRVDAGGNACPSLHVATAVFSGVWIDRLLCHLRTHRNLRIGNALWCAAIVYSTLATRQHVALDALAGAALGGIFAMASRPLGPWLLAEEPR</sequence>
<dbReference type="Gene3D" id="1.20.144.10">
    <property type="entry name" value="Phosphatidic acid phosphatase type 2/haloperoxidase"/>
    <property type="match status" value="1"/>
</dbReference>